<evidence type="ECO:0000313" key="2">
    <source>
        <dbReference type="EMBL" id="KAF0291767.1"/>
    </source>
</evidence>
<accession>A0A6A4V698</accession>
<dbReference type="AlphaFoldDB" id="A0A6A4V698"/>
<comment type="caution">
    <text evidence="2">The sequence shown here is derived from an EMBL/GenBank/DDBJ whole genome shotgun (WGS) entry which is preliminary data.</text>
</comment>
<protein>
    <submittedName>
        <fullName evidence="2">Uncharacterized protein</fullName>
    </submittedName>
</protein>
<feature type="compositionally biased region" description="Acidic residues" evidence="1">
    <location>
        <begin position="159"/>
        <end position="174"/>
    </location>
</feature>
<gene>
    <name evidence="2" type="ORF">FJT64_010155</name>
</gene>
<dbReference type="EMBL" id="VIIS01001856">
    <property type="protein sequence ID" value="KAF0291767.1"/>
    <property type="molecule type" value="Genomic_DNA"/>
</dbReference>
<sequence>MESLTDVLHFDVDDFFKSVRCWGNSPGYSSNGTGEDSRQLPPPPLSPLREDSEDSEDSSQLPPPPLSPLREDSEDSSKLPPPPLSPLSDAGDGDEDAVGTTSSPSSSESDSDSDSSSSSSSSSSGSSSESSSSGDSDSDTDSSSDRDSDSSGWSWSTSSEEEQPQPWETDGDEAAEAYERARRWMLYVYNKKLEQRVRRKRRRYARWLRRDINQRFADSKVRYTLLDEVLLREPYRHSYRRE</sequence>
<dbReference type="Proteomes" id="UP000440578">
    <property type="component" value="Unassembled WGS sequence"/>
</dbReference>
<reference evidence="2 3" key="1">
    <citation type="submission" date="2019-07" db="EMBL/GenBank/DDBJ databases">
        <title>Draft genome assembly of a fouling barnacle, Amphibalanus amphitrite (Darwin, 1854): The first reference genome for Thecostraca.</title>
        <authorList>
            <person name="Kim W."/>
        </authorList>
    </citation>
    <scope>NUCLEOTIDE SEQUENCE [LARGE SCALE GENOMIC DNA]</scope>
    <source>
        <strain evidence="2">SNU_AA5</strain>
        <tissue evidence="2">Soma without cirri and trophi</tissue>
    </source>
</reference>
<feature type="compositionally biased region" description="Low complexity" evidence="1">
    <location>
        <begin position="99"/>
        <end position="135"/>
    </location>
</feature>
<name>A0A6A4V698_AMPAM</name>
<proteinExistence type="predicted"/>
<evidence type="ECO:0000256" key="1">
    <source>
        <dbReference type="SAM" id="MobiDB-lite"/>
    </source>
</evidence>
<organism evidence="2 3">
    <name type="scientific">Amphibalanus amphitrite</name>
    <name type="common">Striped barnacle</name>
    <name type="synonym">Balanus amphitrite</name>
    <dbReference type="NCBI Taxonomy" id="1232801"/>
    <lineage>
        <taxon>Eukaryota</taxon>
        <taxon>Metazoa</taxon>
        <taxon>Ecdysozoa</taxon>
        <taxon>Arthropoda</taxon>
        <taxon>Crustacea</taxon>
        <taxon>Multicrustacea</taxon>
        <taxon>Cirripedia</taxon>
        <taxon>Thoracica</taxon>
        <taxon>Thoracicalcarea</taxon>
        <taxon>Balanomorpha</taxon>
        <taxon>Balanoidea</taxon>
        <taxon>Balanidae</taxon>
        <taxon>Amphibalaninae</taxon>
        <taxon>Amphibalanus</taxon>
    </lineage>
</organism>
<keyword evidence="3" id="KW-1185">Reference proteome</keyword>
<evidence type="ECO:0000313" key="3">
    <source>
        <dbReference type="Proteomes" id="UP000440578"/>
    </source>
</evidence>
<feature type="region of interest" description="Disordered" evidence="1">
    <location>
        <begin position="21"/>
        <end position="174"/>
    </location>
</feature>